<evidence type="ECO:0000313" key="3">
    <source>
        <dbReference type="Proteomes" id="UP001629230"/>
    </source>
</evidence>
<gene>
    <name evidence="2" type="ORF">PQR57_17000</name>
</gene>
<accession>A0ABW9ARR4</accession>
<keyword evidence="1" id="KW-0472">Membrane</keyword>
<organism evidence="2 3">
    <name type="scientific">Paraburkholderia dipogonis</name>
    <dbReference type="NCBI Taxonomy" id="1211383"/>
    <lineage>
        <taxon>Bacteria</taxon>
        <taxon>Pseudomonadati</taxon>
        <taxon>Pseudomonadota</taxon>
        <taxon>Betaproteobacteria</taxon>
        <taxon>Burkholderiales</taxon>
        <taxon>Burkholderiaceae</taxon>
        <taxon>Paraburkholderia</taxon>
    </lineage>
</organism>
<keyword evidence="3" id="KW-1185">Reference proteome</keyword>
<feature type="transmembrane region" description="Helical" evidence="1">
    <location>
        <begin position="52"/>
        <end position="75"/>
    </location>
</feature>
<proteinExistence type="predicted"/>
<evidence type="ECO:0000256" key="1">
    <source>
        <dbReference type="SAM" id="Phobius"/>
    </source>
</evidence>
<dbReference type="RefSeq" id="WP_408177992.1">
    <property type="nucleotide sequence ID" value="NZ_JAQQEZ010000010.1"/>
</dbReference>
<sequence>MNIKKFAIRCGAVAGVAILVNIPIGMFLFSSFMDRAVFYTTSALHIYGDEAIGDFLVGAAFFLSLFVALLLVLIVTRTVERRKRRLSNVK</sequence>
<dbReference type="EMBL" id="JAQQEZ010000010">
    <property type="protein sequence ID" value="MFM0002720.1"/>
    <property type="molecule type" value="Genomic_DNA"/>
</dbReference>
<keyword evidence="1" id="KW-1133">Transmembrane helix</keyword>
<name>A0ABW9ARR4_9BURK</name>
<dbReference type="Proteomes" id="UP001629230">
    <property type="component" value="Unassembled WGS sequence"/>
</dbReference>
<comment type="caution">
    <text evidence="2">The sequence shown here is derived from an EMBL/GenBank/DDBJ whole genome shotgun (WGS) entry which is preliminary data.</text>
</comment>
<reference evidence="2 3" key="1">
    <citation type="journal article" date="2024" name="Chem. Sci.">
        <title>Discovery of megapolipeptins by genome mining of a Burkholderiales bacteria collection.</title>
        <authorList>
            <person name="Paulo B.S."/>
            <person name="Recchia M.J.J."/>
            <person name="Lee S."/>
            <person name="Fergusson C.H."/>
            <person name="Romanowski S.B."/>
            <person name="Hernandez A."/>
            <person name="Krull N."/>
            <person name="Liu D.Y."/>
            <person name="Cavanagh H."/>
            <person name="Bos A."/>
            <person name="Gray C.A."/>
            <person name="Murphy B.T."/>
            <person name="Linington R.G."/>
            <person name="Eustaquio A.S."/>
        </authorList>
    </citation>
    <scope>NUCLEOTIDE SEQUENCE [LARGE SCALE GENOMIC DNA]</scope>
    <source>
        <strain evidence="2 3">RL17-350-BIC-A</strain>
    </source>
</reference>
<protein>
    <submittedName>
        <fullName evidence="2">Uncharacterized protein</fullName>
    </submittedName>
</protein>
<keyword evidence="1" id="KW-0812">Transmembrane</keyword>
<feature type="transmembrane region" description="Helical" evidence="1">
    <location>
        <begin position="12"/>
        <end position="32"/>
    </location>
</feature>
<evidence type="ECO:0000313" key="2">
    <source>
        <dbReference type="EMBL" id="MFM0002720.1"/>
    </source>
</evidence>